<evidence type="ECO:0000313" key="3">
    <source>
        <dbReference type="Proteomes" id="UP000190669"/>
    </source>
</evidence>
<accession>A0AAX2IJ81</accession>
<evidence type="ECO:0000313" key="4">
    <source>
        <dbReference type="Proteomes" id="UP000251937"/>
    </source>
</evidence>
<evidence type="ECO:0000313" key="2">
    <source>
        <dbReference type="EMBL" id="SQA88755.1"/>
    </source>
</evidence>
<organism evidence="2 4">
    <name type="scientific">Chryseobacterium balustinum</name>
    <dbReference type="NCBI Taxonomy" id="246"/>
    <lineage>
        <taxon>Bacteria</taxon>
        <taxon>Pseudomonadati</taxon>
        <taxon>Bacteroidota</taxon>
        <taxon>Flavobacteriia</taxon>
        <taxon>Flavobacteriales</taxon>
        <taxon>Weeksellaceae</taxon>
        <taxon>Chryseobacterium group</taxon>
        <taxon>Chryseobacterium</taxon>
    </lineage>
</organism>
<evidence type="ECO:0000313" key="1">
    <source>
        <dbReference type="EMBL" id="SKC13653.1"/>
    </source>
</evidence>
<name>A0AAX2IJ81_9FLAO</name>
<sequence length="47" mass="5972">MVWIDALRKDRCEVLYSQNEQKINRKHVIEKWKELKFIQVRKNQCYY</sequence>
<protein>
    <submittedName>
        <fullName evidence="2">Uncharacterized protein</fullName>
    </submittedName>
</protein>
<reference evidence="1 3" key="1">
    <citation type="submission" date="2017-02" db="EMBL/GenBank/DDBJ databases">
        <authorList>
            <person name="Varghese N."/>
            <person name="Submissions S."/>
        </authorList>
    </citation>
    <scope>NUCLEOTIDE SEQUENCE [LARGE SCALE GENOMIC DNA]</scope>
    <source>
        <strain evidence="1 3">DSM 16775</strain>
    </source>
</reference>
<dbReference type="Proteomes" id="UP000251937">
    <property type="component" value="Unassembled WGS sequence"/>
</dbReference>
<proteinExistence type="predicted"/>
<reference evidence="2 4" key="2">
    <citation type="submission" date="2018-06" db="EMBL/GenBank/DDBJ databases">
        <authorList>
            <consortium name="Pathogen Informatics"/>
            <person name="Doyle S."/>
        </authorList>
    </citation>
    <scope>NUCLEOTIDE SEQUENCE [LARGE SCALE GENOMIC DNA]</scope>
    <source>
        <strain evidence="2 4">NCTC11212</strain>
    </source>
</reference>
<keyword evidence="3" id="KW-1185">Reference proteome</keyword>
<dbReference type="Proteomes" id="UP000190669">
    <property type="component" value="Unassembled WGS sequence"/>
</dbReference>
<dbReference type="AlphaFoldDB" id="A0AAX2IJ81"/>
<gene>
    <name evidence="2" type="ORF">NCTC11212_01286</name>
    <name evidence="1" type="ORF">SAMN05421800_1484</name>
</gene>
<comment type="caution">
    <text evidence="2">The sequence shown here is derived from an EMBL/GenBank/DDBJ whole genome shotgun (WGS) entry which is preliminary data.</text>
</comment>
<dbReference type="EMBL" id="UAVR01000007">
    <property type="protein sequence ID" value="SQA88755.1"/>
    <property type="molecule type" value="Genomic_DNA"/>
</dbReference>
<dbReference type="EMBL" id="FUZE01000048">
    <property type="protein sequence ID" value="SKC13653.1"/>
    <property type="molecule type" value="Genomic_DNA"/>
</dbReference>